<comment type="function">
    <text evidence="1">Involved in the transposition of the insertion sequence IS5.</text>
</comment>
<dbReference type="GO" id="GO:0006313">
    <property type="term" value="P:DNA transposition"/>
    <property type="evidence" value="ECO:0007669"/>
    <property type="project" value="InterPro"/>
</dbReference>
<keyword evidence="3" id="KW-0815">Transposition</keyword>
<reference evidence="9 10" key="1">
    <citation type="submission" date="2016-10" db="EMBL/GenBank/DDBJ databases">
        <authorList>
            <person name="Varghese N."/>
            <person name="Submissions S."/>
        </authorList>
    </citation>
    <scope>NUCLEOTIDE SEQUENCE [LARGE SCALE GENOMIC DNA]</scope>
    <source>
        <strain evidence="9 10">FF3</strain>
    </source>
</reference>
<evidence type="ECO:0000256" key="3">
    <source>
        <dbReference type="ARBA" id="ARBA00022578"/>
    </source>
</evidence>
<evidence type="ECO:0000256" key="2">
    <source>
        <dbReference type="ARBA" id="ARBA00010075"/>
    </source>
</evidence>
<keyword evidence="5" id="KW-0233">DNA recombination</keyword>
<comment type="caution">
    <text evidence="9">The sequence shown here is derived from an EMBL/GenBank/DDBJ whole genome shotgun (WGS) entry which is preliminary data.</text>
</comment>
<dbReference type="RefSeq" id="WP_074840027.1">
    <property type="nucleotide sequence ID" value="NZ_FNYY01000030.1"/>
</dbReference>
<name>A0A975WF13_9RHOB</name>
<dbReference type="GO" id="GO:0003677">
    <property type="term" value="F:DNA binding"/>
    <property type="evidence" value="ECO:0007669"/>
    <property type="project" value="UniProtKB-KW"/>
</dbReference>
<comment type="similarity">
    <text evidence="2">Belongs to the transposase 11 family.</text>
</comment>
<evidence type="ECO:0000259" key="7">
    <source>
        <dbReference type="Pfam" id="PF01609"/>
    </source>
</evidence>
<evidence type="ECO:0000313" key="10">
    <source>
        <dbReference type="Proteomes" id="UP000182932"/>
    </source>
</evidence>
<dbReference type="GeneID" id="80820963"/>
<evidence type="ECO:0000256" key="1">
    <source>
        <dbReference type="ARBA" id="ARBA00003544"/>
    </source>
</evidence>
<dbReference type="EMBL" id="FNYY01000030">
    <property type="protein sequence ID" value="SEK09628.1"/>
    <property type="molecule type" value="Genomic_DNA"/>
</dbReference>
<gene>
    <name evidence="9" type="ORF">SAMN04487940_13042</name>
</gene>
<dbReference type="AlphaFoldDB" id="A0A975WF13"/>
<evidence type="ECO:0000256" key="5">
    <source>
        <dbReference type="ARBA" id="ARBA00023172"/>
    </source>
</evidence>
<keyword evidence="10" id="KW-1185">Reference proteome</keyword>
<feature type="domain" description="Transposase InsH N-terminal" evidence="8">
    <location>
        <begin position="16"/>
        <end position="114"/>
    </location>
</feature>
<dbReference type="InterPro" id="IPR002559">
    <property type="entry name" value="Transposase_11"/>
</dbReference>
<dbReference type="Pfam" id="PF01609">
    <property type="entry name" value="DDE_Tnp_1"/>
    <property type="match status" value="1"/>
</dbReference>
<dbReference type="PANTHER" id="PTHR35604:SF2">
    <property type="entry name" value="TRANSPOSASE INSH FOR INSERTION SEQUENCE ELEMENT IS5A-RELATED"/>
    <property type="match status" value="1"/>
</dbReference>
<feature type="region of interest" description="Disordered" evidence="6">
    <location>
        <begin position="160"/>
        <end position="232"/>
    </location>
</feature>
<dbReference type="Proteomes" id="UP000182932">
    <property type="component" value="Unassembled WGS sequence"/>
</dbReference>
<dbReference type="GO" id="GO:0004803">
    <property type="term" value="F:transposase activity"/>
    <property type="evidence" value="ECO:0007669"/>
    <property type="project" value="InterPro"/>
</dbReference>
<evidence type="ECO:0000313" key="9">
    <source>
        <dbReference type="EMBL" id="SEK09628.1"/>
    </source>
</evidence>
<feature type="domain" description="Transposase IS4-like" evidence="7">
    <location>
        <begin position="221"/>
        <end position="381"/>
    </location>
</feature>
<feature type="compositionally biased region" description="Basic and acidic residues" evidence="6">
    <location>
        <begin position="205"/>
        <end position="217"/>
    </location>
</feature>
<proteinExistence type="inferred from homology"/>
<sequence>MRGMDETSGSLFSYVDLEERIPTRHPLRKIRQVVNDALASLDAEFEALYTDFGRPSIPPGRLIRASLLQILFSIRSERQLMEQMNYNLMFRWFVGLGIDDPVWVPTVFTKNRDRLLSTEMSRKVMAAILAHREIAPLLSDEHLSVDGTMVKAWASMKSYQPKADAAPPDDDGPGDPPAPDTPLETAPSETPAETDPMPRNTKPLRNAEVDFKGEKRSNATHASTTDPDARLYKKSPGTGAVLCFMGHALMENRHGFVVQGDLTQADGHAERRAALDMIHRHSPGSTRRLTLGADKGYDAAGFVADLRQACVTPHVAQKSRYSAIDGRTTRHAGYALSQKHRKKIEEPFGWAKTVGGMAQTMYRGVERVRSRFILTMAANNLARLPRLLGA</sequence>
<organism evidence="9 10">
    <name type="scientific">Marinovum algicola</name>
    <dbReference type="NCBI Taxonomy" id="42444"/>
    <lineage>
        <taxon>Bacteria</taxon>
        <taxon>Pseudomonadati</taxon>
        <taxon>Pseudomonadota</taxon>
        <taxon>Alphaproteobacteria</taxon>
        <taxon>Rhodobacterales</taxon>
        <taxon>Roseobacteraceae</taxon>
        <taxon>Marinovum</taxon>
    </lineage>
</organism>
<accession>A0A975WF13</accession>
<dbReference type="PANTHER" id="PTHR35604">
    <property type="entry name" value="TRANSPOSASE INSH FOR INSERTION SEQUENCE ELEMENT IS5A-RELATED"/>
    <property type="match status" value="1"/>
</dbReference>
<dbReference type="InterPro" id="IPR008490">
    <property type="entry name" value="Transposase_InsH_N"/>
</dbReference>
<protein>
    <submittedName>
        <fullName evidence="9">Transposase</fullName>
    </submittedName>
</protein>
<evidence type="ECO:0000256" key="6">
    <source>
        <dbReference type="SAM" id="MobiDB-lite"/>
    </source>
</evidence>
<keyword evidence="4" id="KW-0238">DNA-binding</keyword>
<dbReference type="NCBIfam" id="NF033581">
    <property type="entry name" value="transpos_IS5_4"/>
    <property type="match status" value="1"/>
</dbReference>
<dbReference type="InterPro" id="IPR047959">
    <property type="entry name" value="Transpos_IS5"/>
</dbReference>
<evidence type="ECO:0000259" key="8">
    <source>
        <dbReference type="Pfam" id="PF05598"/>
    </source>
</evidence>
<dbReference type="Pfam" id="PF05598">
    <property type="entry name" value="DUF772"/>
    <property type="match status" value="1"/>
</dbReference>
<evidence type="ECO:0000256" key="4">
    <source>
        <dbReference type="ARBA" id="ARBA00023125"/>
    </source>
</evidence>